<dbReference type="PROSITE" id="PS51017">
    <property type="entry name" value="CCT"/>
    <property type="match status" value="1"/>
</dbReference>
<feature type="region of interest" description="Disordered" evidence="3">
    <location>
        <begin position="476"/>
        <end position="546"/>
    </location>
</feature>
<feature type="compositionally biased region" description="Acidic residues" evidence="3">
    <location>
        <begin position="29"/>
        <end position="39"/>
    </location>
</feature>
<feature type="region of interest" description="Disordered" evidence="3">
    <location>
        <begin position="255"/>
        <end position="376"/>
    </location>
</feature>
<dbReference type="InterPro" id="IPR045281">
    <property type="entry name" value="CONSTANS-like"/>
</dbReference>
<keyword evidence="2" id="KW-0539">Nucleus</keyword>
<dbReference type="AlphaFoldDB" id="A0ABD3SDR6"/>
<feature type="domain" description="CCT" evidence="4">
    <location>
        <begin position="437"/>
        <end position="479"/>
    </location>
</feature>
<feature type="compositionally biased region" description="Acidic residues" evidence="3">
    <location>
        <begin position="501"/>
        <end position="519"/>
    </location>
</feature>
<dbReference type="Proteomes" id="UP001530377">
    <property type="component" value="Unassembled WGS sequence"/>
</dbReference>
<comment type="subcellular location">
    <subcellularLocation>
        <location evidence="1">Nucleus</location>
    </subcellularLocation>
</comment>
<evidence type="ECO:0000256" key="3">
    <source>
        <dbReference type="SAM" id="MobiDB-lite"/>
    </source>
</evidence>
<evidence type="ECO:0000259" key="4">
    <source>
        <dbReference type="PROSITE" id="PS51017"/>
    </source>
</evidence>
<feature type="compositionally biased region" description="Low complexity" evidence="3">
    <location>
        <begin position="483"/>
        <end position="495"/>
    </location>
</feature>
<keyword evidence="6" id="KW-1185">Reference proteome</keyword>
<feature type="compositionally biased region" description="Gly residues" evidence="3">
    <location>
        <begin position="394"/>
        <end position="408"/>
    </location>
</feature>
<feature type="compositionally biased region" description="Low complexity" evidence="3">
    <location>
        <begin position="1"/>
        <end position="23"/>
    </location>
</feature>
<feature type="compositionally biased region" description="Acidic residues" evidence="3">
    <location>
        <begin position="350"/>
        <end position="376"/>
    </location>
</feature>
<feature type="compositionally biased region" description="Basic and acidic residues" evidence="3">
    <location>
        <begin position="40"/>
        <end position="61"/>
    </location>
</feature>
<feature type="region of interest" description="Disordered" evidence="3">
    <location>
        <begin position="389"/>
        <end position="408"/>
    </location>
</feature>
<dbReference type="PANTHER" id="PTHR31319">
    <property type="entry name" value="ZINC FINGER PROTEIN CONSTANS-LIKE 4"/>
    <property type="match status" value="1"/>
</dbReference>
<organism evidence="5 6">
    <name type="scientific">Cyclostephanos tholiformis</name>
    <dbReference type="NCBI Taxonomy" id="382380"/>
    <lineage>
        <taxon>Eukaryota</taxon>
        <taxon>Sar</taxon>
        <taxon>Stramenopiles</taxon>
        <taxon>Ochrophyta</taxon>
        <taxon>Bacillariophyta</taxon>
        <taxon>Coscinodiscophyceae</taxon>
        <taxon>Thalassiosirophycidae</taxon>
        <taxon>Stephanodiscales</taxon>
        <taxon>Stephanodiscaceae</taxon>
        <taxon>Cyclostephanos</taxon>
    </lineage>
</organism>
<evidence type="ECO:0000313" key="5">
    <source>
        <dbReference type="EMBL" id="KAL3822528.1"/>
    </source>
</evidence>
<feature type="region of interest" description="Disordered" evidence="3">
    <location>
        <begin position="123"/>
        <end position="153"/>
    </location>
</feature>
<dbReference type="InterPro" id="IPR010402">
    <property type="entry name" value="CCT_domain"/>
</dbReference>
<accession>A0ABD3SDR6</accession>
<sequence>MTTADLALSSPLSSESSLPASNSIVMRDDDGDADAMFGDETDRYLRGDDDERDYHRNRDLVVVDDDDDGPASSNTIRSSRLLVADESTRGALDALATLACAGGGGFPPSSSTTAAAAAETTNVAITPHQTSSDDEWDDVRTGSMMMPPPPPRVLASAATAASLAAPSIASSSSSSSSSHGFSFLHDYYPTYPASSHSGGGRVRSASNPEGMEKWDLYSHRNDRQHFVLPISILEEELASTRRVLGEVDDEYRDYLSGGGGNGASSGRGGGLRRSKRGTTVTRLFGTSPDCVSSELVVDDHDRDDDDTSSAARSTDHSKFSNRATNGANSKSRKKSATSSTRGIYMALPPNDDDDDGEEEDGGGDLEDEEDEAELEPEELLRRARSRLLEDLSEGPGGPNGDGRGGGGSVLLLPHSLGKYKEVYNKNGRIGIYTPAERAAIIQKFNAKRARRVWNKKIRYNCRKNLADRRMRVKGRFVKRSVETSRTGSPPTTGSPLCTVDERDEEEDDTQGQEPMDEDMPDVKNEEAGFEPSDDMPYRRTRRYTIT</sequence>
<reference evidence="5 6" key="1">
    <citation type="submission" date="2024-10" db="EMBL/GenBank/DDBJ databases">
        <title>Updated reference genomes for cyclostephanoid diatoms.</title>
        <authorList>
            <person name="Roberts W.R."/>
            <person name="Alverson A.J."/>
        </authorList>
    </citation>
    <scope>NUCLEOTIDE SEQUENCE [LARGE SCALE GENOMIC DNA]</scope>
    <source>
        <strain evidence="5 6">AJA228-03</strain>
    </source>
</reference>
<dbReference type="PANTHER" id="PTHR31319:SF77">
    <property type="entry name" value="ZINC FINGER PROTEIN CONSTANS-LIKE 4"/>
    <property type="match status" value="1"/>
</dbReference>
<gene>
    <name evidence="5" type="ORF">ACHAXA_007639</name>
</gene>
<name>A0ABD3SDR6_9STRA</name>
<protein>
    <recommendedName>
        <fullName evidence="4">CCT domain-containing protein</fullName>
    </recommendedName>
</protein>
<comment type="caution">
    <text evidence="5">The sequence shown here is derived from an EMBL/GenBank/DDBJ whole genome shotgun (WGS) entry which is preliminary data.</text>
</comment>
<dbReference type="EMBL" id="JALLPB020000062">
    <property type="protein sequence ID" value="KAL3822528.1"/>
    <property type="molecule type" value="Genomic_DNA"/>
</dbReference>
<proteinExistence type="predicted"/>
<feature type="compositionally biased region" description="Gly residues" evidence="3">
    <location>
        <begin position="256"/>
        <end position="269"/>
    </location>
</feature>
<dbReference type="GO" id="GO:0005634">
    <property type="term" value="C:nucleus"/>
    <property type="evidence" value="ECO:0007669"/>
    <property type="project" value="UniProtKB-SubCell"/>
</dbReference>
<evidence type="ECO:0000256" key="2">
    <source>
        <dbReference type="ARBA" id="ARBA00023242"/>
    </source>
</evidence>
<evidence type="ECO:0000256" key="1">
    <source>
        <dbReference type="ARBA" id="ARBA00004123"/>
    </source>
</evidence>
<dbReference type="Pfam" id="PF06203">
    <property type="entry name" value="CCT"/>
    <property type="match status" value="1"/>
</dbReference>
<feature type="region of interest" description="Disordered" evidence="3">
    <location>
        <begin position="1"/>
        <end position="77"/>
    </location>
</feature>
<evidence type="ECO:0000313" key="6">
    <source>
        <dbReference type="Proteomes" id="UP001530377"/>
    </source>
</evidence>